<dbReference type="STRING" id="50429.A0A2B4RMR1"/>
<keyword evidence="11" id="KW-1185">Reference proteome</keyword>
<dbReference type="InterPro" id="IPR036236">
    <property type="entry name" value="Znf_C2H2_sf"/>
</dbReference>
<name>A0A2B4RMR1_STYPI</name>
<feature type="region of interest" description="Disordered" evidence="8">
    <location>
        <begin position="195"/>
        <end position="214"/>
    </location>
</feature>
<keyword evidence="6" id="KW-0539">Nucleus</keyword>
<dbReference type="GO" id="GO:0003676">
    <property type="term" value="F:nucleic acid binding"/>
    <property type="evidence" value="ECO:0007669"/>
    <property type="project" value="InterPro"/>
</dbReference>
<gene>
    <name evidence="10" type="primary">ZNF346</name>
    <name evidence="10" type="ORF">AWC38_SpisGene17862</name>
</gene>
<evidence type="ECO:0000313" key="11">
    <source>
        <dbReference type="Proteomes" id="UP000225706"/>
    </source>
</evidence>
<dbReference type="EMBL" id="LSMT01000448">
    <property type="protein sequence ID" value="PFX17800.1"/>
    <property type="molecule type" value="Genomic_DNA"/>
</dbReference>
<dbReference type="GO" id="GO:0005634">
    <property type="term" value="C:nucleus"/>
    <property type="evidence" value="ECO:0007669"/>
    <property type="project" value="UniProtKB-SubCell"/>
</dbReference>
<feature type="region of interest" description="Disordered" evidence="8">
    <location>
        <begin position="304"/>
        <end position="339"/>
    </location>
</feature>
<dbReference type="InterPro" id="IPR003604">
    <property type="entry name" value="Matrin/U1-like-C_Znf_C2H2"/>
</dbReference>
<evidence type="ECO:0000256" key="6">
    <source>
        <dbReference type="ARBA" id="ARBA00023242"/>
    </source>
</evidence>
<organism evidence="10 11">
    <name type="scientific">Stylophora pistillata</name>
    <name type="common">Smooth cauliflower coral</name>
    <dbReference type="NCBI Taxonomy" id="50429"/>
    <lineage>
        <taxon>Eukaryota</taxon>
        <taxon>Metazoa</taxon>
        <taxon>Cnidaria</taxon>
        <taxon>Anthozoa</taxon>
        <taxon>Hexacorallia</taxon>
        <taxon>Scleractinia</taxon>
        <taxon>Astrocoeniina</taxon>
        <taxon>Pocilloporidae</taxon>
        <taxon>Stylophora</taxon>
    </lineage>
</organism>
<evidence type="ECO:0000256" key="7">
    <source>
        <dbReference type="PROSITE-ProRule" id="PRU00042"/>
    </source>
</evidence>
<protein>
    <submittedName>
        <fullName evidence="10">Zinc finger protein 346</fullName>
    </submittedName>
</protein>
<keyword evidence="3" id="KW-0677">Repeat</keyword>
<dbReference type="SMART" id="SM00355">
    <property type="entry name" value="ZnF_C2H2"/>
    <property type="match status" value="4"/>
</dbReference>
<evidence type="ECO:0000313" key="10">
    <source>
        <dbReference type="EMBL" id="PFX17800.1"/>
    </source>
</evidence>
<evidence type="ECO:0000259" key="9">
    <source>
        <dbReference type="PROSITE" id="PS50157"/>
    </source>
</evidence>
<dbReference type="GO" id="GO:0008270">
    <property type="term" value="F:zinc ion binding"/>
    <property type="evidence" value="ECO:0007669"/>
    <property type="project" value="UniProtKB-KW"/>
</dbReference>
<accession>A0A2B4RMR1</accession>
<comment type="subcellular location">
    <subcellularLocation>
        <location evidence="1">Nucleus</location>
    </subcellularLocation>
</comment>
<proteinExistence type="predicted"/>
<dbReference type="Pfam" id="PF12874">
    <property type="entry name" value="zf-met"/>
    <property type="match status" value="4"/>
</dbReference>
<evidence type="ECO:0000256" key="4">
    <source>
        <dbReference type="ARBA" id="ARBA00022771"/>
    </source>
</evidence>
<sequence length="382" mass="42311">MLHFNSFVSCNSNRSTDTSLTPQQHSSFRQLNSPLAGAKRKVNEDQDTDKIPCKQTAWLEQHAQGGQLFCEICNVKLNSISQTLQHREGKAHLNKVKKAEEFKTVWQNSTTYGSKDTTTCNLQVNQNLPLVKQAGNVNLQCVICQKLFNSESQATQHFQSPKHNQKLKSFRDSKTGIASASGGNGSLTQQELCTGGTTHANGDPKNVERTPSPANTKTTELCCEICGLMMNSMLQMETHLLGSKHKNNIANNQLKNHPQLDLLCVDCGTTFNSQTQMIQHMKSPKHMNKKQKKQMNGMITGWSRGKGQGLEQARGRGGAFRAGHSQRERATTKPPPLKSSFVKANSVKSNHGNHFFIPRQSPAITLDFSGGPSFQQSFFNNL</sequence>
<feature type="region of interest" description="Disordered" evidence="8">
    <location>
        <begin position="1"/>
        <end position="47"/>
    </location>
</feature>
<dbReference type="InterPro" id="IPR013087">
    <property type="entry name" value="Znf_C2H2_type"/>
</dbReference>
<dbReference type="PROSITE" id="PS00028">
    <property type="entry name" value="ZINC_FINGER_C2H2_1"/>
    <property type="match status" value="2"/>
</dbReference>
<evidence type="ECO:0000256" key="5">
    <source>
        <dbReference type="ARBA" id="ARBA00022833"/>
    </source>
</evidence>
<dbReference type="SMART" id="SM00451">
    <property type="entry name" value="ZnF_U1"/>
    <property type="match status" value="4"/>
</dbReference>
<evidence type="ECO:0000256" key="8">
    <source>
        <dbReference type="SAM" id="MobiDB-lite"/>
    </source>
</evidence>
<keyword evidence="2" id="KW-0479">Metal-binding</keyword>
<dbReference type="PROSITE" id="PS50157">
    <property type="entry name" value="ZINC_FINGER_C2H2_2"/>
    <property type="match status" value="1"/>
</dbReference>
<dbReference type="PANTHER" id="PTHR46144:SF6">
    <property type="entry name" value="C2H2-TYPE DOMAIN-CONTAINING PROTEIN"/>
    <property type="match status" value="1"/>
</dbReference>
<keyword evidence="5" id="KW-0862">Zinc</keyword>
<dbReference type="PANTHER" id="PTHR46144">
    <property type="entry name" value="ZINC FINGER PROTEIN 385B-LIKE"/>
    <property type="match status" value="1"/>
</dbReference>
<feature type="domain" description="C2H2-type" evidence="9">
    <location>
        <begin position="262"/>
        <end position="291"/>
    </location>
</feature>
<keyword evidence="4 7" id="KW-0863">Zinc-finger</keyword>
<dbReference type="OrthoDB" id="434647at2759"/>
<feature type="compositionally biased region" description="Polar residues" evidence="8">
    <location>
        <begin position="1"/>
        <end position="33"/>
    </location>
</feature>
<comment type="caution">
    <text evidence="10">The sequence shown here is derived from an EMBL/GenBank/DDBJ whole genome shotgun (WGS) entry which is preliminary data.</text>
</comment>
<dbReference type="InterPro" id="IPR051868">
    <property type="entry name" value="ZN346_ZMAT4"/>
</dbReference>
<reference evidence="11" key="1">
    <citation type="journal article" date="2017" name="bioRxiv">
        <title>Comparative analysis of the genomes of Stylophora pistillata and Acropora digitifera provides evidence for extensive differences between species of corals.</title>
        <authorList>
            <person name="Voolstra C.R."/>
            <person name="Li Y."/>
            <person name="Liew Y.J."/>
            <person name="Baumgarten S."/>
            <person name="Zoccola D."/>
            <person name="Flot J.-F."/>
            <person name="Tambutte S."/>
            <person name="Allemand D."/>
            <person name="Aranda M."/>
        </authorList>
    </citation>
    <scope>NUCLEOTIDE SEQUENCE [LARGE SCALE GENOMIC DNA]</scope>
</reference>
<dbReference type="AlphaFoldDB" id="A0A2B4RMR1"/>
<evidence type="ECO:0000256" key="3">
    <source>
        <dbReference type="ARBA" id="ARBA00022737"/>
    </source>
</evidence>
<dbReference type="Proteomes" id="UP000225706">
    <property type="component" value="Unassembled WGS sequence"/>
</dbReference>
<evidence type="ECO:0000256" key="2">
    <source>
        <dbReference type="ARBA" id="ARBA00022723"/>
    </source>
</evidence>
<evidence type="ECO:0000256" key="1">
    <source>
        <dbReference type="ARBA" id="ARBA00004123"/>
    </source>
</evidence>
<dbReference type="Gene3D" id="3.30.160.60">
    <property type="entry name" value="Classic Zinc Finger"/>
    <property type="match status" value="4"/>
</dbReference>
<dbReference type="SUPFAM" id="SSF57667">
    <property type="entry name" value="beta-beta-alpha zinc fingers"/>
    <property type="match status" value="4"/>
</dbReference>